<dbReference type="SUPFAM" id="SSF52141">
    <property type="entry name" value="Uracil-DNA glycosylase-like"/>
    <property type="match status" value="1"/>
</dbReference>
<dbReference type="GO" id="GO:0097510">
    <property type="term" value="P:base-excision repair, AP site formation via deaminated base removal"/>
    <property type="evidence" value="ECO:0007669"/>
    <property type="project" value="TreeGrafter"/>
</dbReference>
<evidence type="ECO:0000256" key="10">
    <source>
        <dbReference type="RuleBase" id="RU003780"/>
    </source>
</evidence>
<proteinExistence type="inferred from homology"/>
<evidence type="ECO:0000256" key="1">
    <source>
        <dbReference type="ARBA" id="ARBA00001400"/>
    </source>
</evidence>
<dbReference type="RefSeq" id="WP_078746820.1">
    <property type="nucleotide sequence ID" value="NZ_CP137850.1"/>
</dbReference>
<evidence type="ECO:0000256" key="9">
    <source>
        <dbReference type="PROSITE-ProRule" id="PRU10072"/>
    </source>
</evidence>
<keyword evidence="6 8" id="KW-0378">Hydrolase</keyword>
<dbReference type="PANTHER" id="PTHR11264:SF0">
    <property type="entry name" value="URACIL-DNA GLYCOSYLASE"/>
    <property type="match status" value="1"/>
</dbReference>
<dbReference type="EMBL" id="FUXF01000003">
    <property type="protein sequence ID" value="SJZ42566.1"/>
    <property type="molecule type" value="Genomic_DNA"/>
</dbReference>
<dbReference type="CDD" id="cd10027">
    <property type="entry name" value="UDG-F1-like"/>
    <property type="match status" value="1"/>
</dbReference>
<evidence type="ECO:0000256" key="5">
    <source>
        <dbReference type="ARBA" id="ARBA00022763"/>
    </source>
</evidence>
<evidence type="ECO:0000256" key="6">
    <source>
        <dbReference type="ARBA" id="ARBA00022801"/>
    </source>
</evidence>
<accession>A0A1T4KJK7</accession>
<dbReference type="AlphaFoldDB" id="A0A1T4KJK7"/>
<feature type="domain" description="Uracil-DNA glycosylase-like" evidence="11">
    <location>
        <begin position="45"/>
        <end position="205"/>
    </location>
</feature>
<keyword evidence="13" id="KW-1185">Reference proteome</keyword>
<comment type="function">
    <text evidence="2 8 10">Excises uracil residues from the DNA which can arise as a result of misincorporation of dUMP residues by DNA polymerase or due to deamination of cytosine.</text>
</comment>
<dbReference type="GO" id="GO:0004844">
    <property type="term" value="F:uracil DNA N-glycosylase activity"/>
    <property type="evidence" value="ECO:0007669"/>
    <property type="project" value="UniProtKB-UniRule"/>
</dbReference>
<dbReference type="InterPro" id="IPR002043">
    <property type="entry name" value="UDG_fam1"/>
</dbReference>
<evidence type="ECO:0000256" key="3">
    <source>
        <dbReference type="ARBA" id="ARBA00008184"/>
    </source>
</evidence>
<dbReference type="STRING" id="171291.SAMN02745154_00069"/>
<dbReference type="InterPro" id="IPR018085">
    <property type="entry name" value="Ura-DNA_Glyclase_AS"/>
</dbReference>
<dbReference type="PROSITE" id="PS00130">
    <property type="entry name" value="U_DNA_GLYCOSYLASE"/>
    <property type="match status" value="1"/>
</dbReference>
<dbReference type="SMART" id="SM00986">
    <property type="entry name" value="UDG"/>
    <property type="match status" value="1"/>
</dbReference>
<keyword evidence="5 8" id="KW-0227">DNA damage</keyword>
<dbReference type="NCBIfam" id="NF003592">
    <property type="entry name" value="PRK05254.1-5"/>
    <property type="match status" value="1"/>
</dbReference>
<keyword evidence="8" id="KW-0963">Cytoplasm</keyword>
<protein>
    <recommendedName>
        <fullName evidence="4 8">Uracil-DNA glycosylase</fullName>
        <shortName evidence="8">UDG</shortName>
        <ecNumber evidence="4 8">3.2.2.27</ecNumber>
    </recommendedName>
</protein>
<name>A0A1T4KJK7_9BACT</name>
<dbReference type="EC" id="3.2.2.27" evidence="4 8"/>
<comment type="similarity">
    <text evidence="3 8 10">Belongs to the uracil-DNA glycosylase (UDG) superfamily. UNG family.</text>
</comment>
<dbReference type="NCBIfam" id="TIGR00628">
    <property type="entry name" value="ung"/>
    <property type="match status" value="1"/>
</dbReference>
<sequence>MKDSFLNILQQEGKKPYFELIINKLQIAEKEAHVLPHQMDMFKAFDYFQVHETKVVLLGQDPYHTVGYADGLAFSTGNGKITPSLRNIFNEIKKDYPDAKLDDTSLISWAKQGVLLLNTVLTVSEGKANSHKDFGWEKFTTEVLNQVVRQNPDVIVVVLGKQAESFVKKLDINKDNLIVTSHPSPYSYKKGFENSHIFARINDKLIEKGITAINWDTSKKEA</sequence>
<evidence type="ECO:0000256" key="2">
    <source>
        <dbReference type="ARBA" id="ARBA00002631"/>
    </source>
</evidence>
<comment type="subcellular location">
    <subcellularLocation>
        <location evidence="8">Cytoplasm</location>
    </subcellularLocation>
</comment>
<evidence type="ECO:0000313" key="13">
    <source>
        <dbReference type="Proteomes" id="UP000190389"/>
    </source>
</evidence>
<gene>
    <name evidence="8" type="primary">ung</name>
    <name evidence="12" type="ORF">SAMN02745154_00069</name>
</gene>
<dbReference type="Gene3D" id="3.40.470.10">
    <property type="entry name" value="Uracil-DNA glycosylase-like domain"/>
    <property type="match status" value="1"/>
</dbReference>
<evidence type="ECO:0000256" key="7">
    <source>
        <dbReference type="ARBA" id="ARBA00023204"/>
    </source>
</evidence>
<dbReference type="OrthoDB" id="9804372at2"/>
<feature type="active site" description="Proton acceptor" evidence="8 9">
    <location>
        <position position="61"/>
    </location>
</feature>
<evidence type="ECO:0000259" key="11">
    <source>
        <dbReference type="SMART" id="SM00986"/>
    </source>
</evidence>
<reference evidence="13" key="1">
    <citation type="submission" date="2017-02" db="EMBL/GenBank/DDBJ databases">
        <authorList>
            <person name="Varghese N."/>
            <person name="Submissions S."/>
        </authorList>
    </citation>
    <scope>NUCLEOTIDE SEQUENCE [LARGE SCALE GENOMIC DNA]</scope>
    <source>
        <strain evidence="13">ATCC 27862</strain>
    </source>
</reference>
<evidence type="ECO:0000256" key="8">
    <source>
        <dbReference type="HAMAP-Rule" id="MF_00148"/>
    </source>
</evidence>
<organism evidence="12 13">
    <name type="scientific">Mycoplasmopsis verecunda</name>
    <dbReference type="NCBI Taxonomy" id="171291"/>
    <lineage>
        <taxon>Bacteria</taxon>
        <taxon>Bacillati</taxon>
        <taxon>Mycoplasmatota</taxon>
        <taxon>Mycoplasmoidales</taxon>
        <taxon>Metamycoplasmataceae</taxon>
        <taxon>Mycoplasmopsis</taxon>
    </lineage>
</organism>
<dbReference type="HAMAP" id="MF_00148">
    <property type="entry name" value="UDG"/>
    <property type="match status" value="1"/>
</dbReference>
<keyword evidence="7 8" id="KW-0234">DNA repair</keyword>
<dbReference type="InterPro" id="IPR005122">
    <property type="entry name" value="Uracil-DNA_glycosylase-like"/>
</dbReference>
<evidence type="ECO:0000313" key="12">
    <source>
        <dbReference type="EMBL" id="SJZ42566.1"/>
    </source>
</evidence>
<dbReference type="NCBIfam" id="NF003588">
    <property type="entry name" value="PRK05254.1-1"/>
    <property type="match status" value="1"/>
</dbReference>
<comment type="catalytic activity">
    <reaction evidence="1 8 10">
        <text>Hydrolyzes single-stranded DNA or mismatched double-stranded DNA and polynucleotides, releasing free uracil.</text>
        <dbReference type="EC" id="3.2.2.27"/>
    </reaction>
</comment>
<dbReference type="GO" id="GO:0005737">
    <property type="term" value="C:cytoplasm"/>
    <property type="evidence" value="ECO:0007669"/>
    <property type="project" value="UniProtKB-SubCell"/>
</dbReference>
<dbReference type="InterPro" id="IPR036895">
    <property type="entry name" value="Uracil-DNA_glycosylase-like_sf"/>
</dbReference>
<dbReference type="SMART" id="SM00987">
    <property type="entry name" value="UreE_C"/>
    <property type="match status" value="1"/>
</dbReference>
<dbReference type="PANTHER" id="PTHR11264">
    <property type="entry name" value="URACIL-DNA GLYCOSYLASE"/>
    <property type="match status" value="1"/>
</dbReference>
<dbReference type="Pfam" id="PF03167">
    <property type="entry name" value="UDG"/>
    <property type="match status" value="1"/>
</dbReference>
<dbReference type="Proteomes" id="UP000190389">
    <property type="component" value="Unassembled WGS sequence"/>
</dbReference>
<evidence type="ECO:0000256" key="4">
    <source>
        <dbReference type="ARBA" id="ARBA00012030"/>
    </source>
</evidence>